<dbReference type="AlphaFoldDB" id="A0A8S0UEU5"/>
<evidence type="ECO:0000256" key="3">
    <source>
        <dbReference type="SAM" id="Phobius"/>
    </source>
</evidence>
<comment type="caution">
    <text evidence="4">The sequence shown here is derived from an EMBL/GenBank/DDBJ whole genome shotgun (WGS) entry which is preliminary data.</text>
</comment>
<dbReference type="GO" id="GO:0098542">
    <property type="term" value="P:defense response to other organism"/>
    <property type="evidence" value="ECO:0007669"/>
    <property type="project" value="InterPro"/>
</dbReference>
<name>A0A8S0UEU5_OLEEU</name>
<gene>
    <name evidence="4" type="ORF">OLEA9_A069960</name>
</gene>
<evidence type="ECO:0000256" key="1">
    <source>
        <dbReference type="ARBA" id="ARBA00004370"/>
    </source>
</evidence>
<keyword evidence="2 3" id="KW-0472">Membrane</keyword>
<dbReference type="Gramene" id="OE9A069960T1">
    <property type="protein sequence ID" value="OE9A069960C1"/>
    <property type="gene ID" value="OE9A069960"/>
</dbReference>
<dbReference type="PANTHER" id="PTHR31234">
    <property type="entry name" value="LATE EMBRYOGENESIS ABUNDANT (LEA) HYDROXYPROLINE-RICH GLYCOPROTEIN FAMILY"/>
    <property type="match status" value="1"/>
</dbReference>
<sequence length="249" mass="28682">MPKPVHGPRHRTTSPFIWCVAIICNILTVAVIIARLVVFIGYLVIRPKVPLMSVSTAQLNTIYFDETSLLTVQVTIVIKAENDNVKAHASFYNTRFAPSFHGVKMAYLVAKPSDIRKNSLKEFNYVVQSSPIPLEPEYAEIMNWSLRRNVITFELKDSERRCGAALMTLDTTRSTTTGKNHIPATKIEELLHTTSCCRWWRLEELLHNTSRHRRWRHHERCQRWFAESPSAISRCHRGGCARRSQGIRK</sequence>
<dbReference type="EMBL" id="CACTIH010007635">
    <property type="protein sequence ID" value="CAA3016642.1"/>
    <property type="molecule type" value="Genomic_DNA"/>
</dbReference>
<evidence type="ECO:0000313" key="5">
    <source>
        <dbReference type="Proteomes" id="UP000594638"/>
    </source>
</evidence>
<protein>
    <submittedName>
        <fullName evidence="4">NDR1 HIN1 12</fullName>
    </submittedName>
</protein>
<organism evidence="4 5">
    <name type="scientific">Olea europaea subsp. europaea</name>
    <dbReference type="NCBI Taxonomy" id="158383"/>
    <lineage>
        <taxon>Eukaryota</taxon>
        <taxon>Viridiplantae</taxon>
        <taxon>Streptophyta</taxon>
        <taxon>Embryophyta</taxon>
        <taxon>Tracheophyta</taxon>
        <taxon>Spermatophyta</taxon>
        <taxon>Magnoliopsida</taxon>
        <taxon>eudicotyledons</taxon>
        <taxon>Gunneridae</taxon>
        <taxon>Pentapetalae</taxon>
        <taxon>asterids</taxon>
        <taxon>lamiids</taxon>
        <taxon>Lamiales</taxon>
        <taxon>Oleaceae</taxon>
        <taxon>Oleeae</taxon>
        <taxon>Olea</taxon>
    </lineage>
</organism>
<keyword evidence="3" id="KW-1133">Transmembrane helix</keyword>
<dbReference type="Proteomes" id="UP000594638">
    <property type="component" value="Unassembled WGS sequence"/>
</dbReference>
<dbReference type="GO" id="GO:0005886">
    <property type="term" value="C:plasma membrane"/>
    <property type="evidence" value="ECO:0007669"/>
    <property type="project" value="TreeGrafter"/>
</dbReference>
<reference evidence="4 5" key="1">
    <citation type="submission" date="2019-12" db="EMBL/GenBank/DDBJ databases">
        <authorList>
            <person name="Alioto T."/>
            <person name="Alioto T."/>
            <person name="Gomez Garrido J."/>
        </authorList>
    </citation>
    <scope>NUCLEOTIDE SEQUENCE [LARGE SCALE GENOMIC DNA]</scope>
</reference>
<dbReference type="PANTHER" id="PTHR31234:SF66">
    <property type="entry name" value="LATE EMBRYOGENESIS ABUNDANT PROTEIN"/>
    <property type="match status" value="1"/>
</dbReference>
<dbReference type="InterPro" id="IPR044839">
    <property type="entry name" value="NDR1-like"/>
</dbReference>
<keyword evidence="5" id="KW-1185">Reference proteome</keyword>
<comment type="subcellular location">
    <subcellularLocation>
        <location evidence="1">Membrane</location>
    </subcellularLocation>
</comment>
<dbReference type="OrthoDB" id="1875580at2759"/>
<accession>A0A8S0UEU5</accession>
<feature type="transmembrane region" description="Helical" evidence="3">
    <location>
        <begin position="15"/>
        <end position="45"/>
    </location>
</feature>
<evidence type="ECO:0000256" key="2">
    <source>
        <dbReference type="ARBA" id="ARBA00023136"/>
    </source>
</evidence>
<proteinExistence type="predicted"/>
<evidence type="ECO:0000313" key="4">
    <source>
        <dbReference type="EMBL" id="CAA3016642.1"/>
    </source>
</evidence>
<keyword evidence="3" id="KW-0812">Transmembrane</keyword>